<organism evidence="5 6">
    <name type="scientific">Mycoplana dimorpha</name>
    <dbReference type="NCBI Taxonomy" id="28320"/>
    <lineage>
        <taxon>Bacteria</taxon>
        <taxon>Pseudomonadati</taxon>
        <taxon>Pseudomonadota</taxon>
        <taxon>Alphaproteobacteria</taxon>
        <taxon>Hyphomicrobiales</taxon>
        <taxon>Rhizobiaceae</taxon>
        <taxon>Mycoplana</taxon>
    </lineage>
</organism>
<dbReference type="InterPro" id="IPR059052">
    <property type="entry name" value="HH_YbhG-like"/>
</dbReference>
<dbReference type="PANTHER" id="PTHR30438:SF1">
    <property type="entry name" value="36 KDA ANTIGEN"/>
    <property type="match status" value="1"/>
</dbReference>
<sequence>MKEPSRSSPSATPNPTDLKSAPDSAGLTEASGVASHAKMDKSNPSNETETIRPIDDNTAPSPTPPPPADQAKTPFAAATIVAISTAAIVGLSLWYLVQPQPLLVQGEADATRIDIAARVEGRIGQRPVSRGDNVTAGQLLVSIDNPELRMKLNEAEAARLVAIADLTRIEVGTRAEVIAERKAAVAAGEASLTLAQETYDRTVQLTKSETASLQRLDEATASLDVAKRSLEQARLASDEAVAGYTAEERGVAKAAVGKAEAAIVTLKAQVAELTVSAPVAAQVYQVAAEPGEYVSPGIPLLSLVDLGDVWLRFDLREDLLKGLKVGDRFSARIPALGDMPIEVEVRTIATRGEYAGWRATRATGDFDLRTFEVRAYPVKKVDALRPGMSAYVDWRPR</sequence>
<dbReference type="Proteomes" id="UP000241247">
    <property type="component" value="Unassembled WGS sequence"/>
</dbReference>
<keyword evidence="2" id="KW-1133">Transmembrane helix</keyword>
<evidence type="ECO:0000256" key="2">
    <source>
        <dbReference type="SAM" id="Phobius"/>
    </source>
</evidence>
<dbReference type="AlphaFoldDB" id="A0A2T5B904"/>
<keyword evidence="2" id="KW-0812">Transmembrane</keyword>
<proteinExistence type="predicted"/>
<dbReference type="InterPro" id="IPR058792">
    <property type="entry name" value="Beta-barrel_RND_2"/>
</dbReference>
<evidence type="ECO:0000259" key="4">
    <source>
        <dbReference type="Pfam" id="PF25954"/>
    </source>
</evidence>
<dbReference type="Gene3D" id="1.10.287.470">
    <property type="entry name" value="Helix hairpin bin"/>
    <property type="match status" value="1"/>
</dbReference>
<feature type="domain" description="CusB-like beta-barrel" evidence="4">
    <location>
        <begin position="309"/>
        <end position="395"/>
    </location>
</feature>
<gene>
    <name evidence="5" type="ORF">C7449_104536</name>
</gene>
<dbReference type="EMBL" id="PZZZ01000004">
    <property type="protein sequence ID" value="PTM95455.1"/>
    <property type="molecule type" value="Genomic_DNA"/>
</dbReference>
<accession>A0A2T5B904</accession>
<feature type="compositionally biased region" description="Polar residues" evidence="1">
    <location>
        <begin position="1"/>
        <end position="17"/>
    </location>
</feature>
<reference evidence="5 6" key="1">
    <citation type="submission" date="2018-04" db="EMBL/GenBank/DDBJ databases">
        <title>Genomic Encyclopedia of Type Strains, Phase IV (KMG-IV): sequencing the most valuable type-strain genomes for metagenomic binning, comparative biology and taxonomic classification.</title>
        <authorList>
            <person name="Goeker M."/>
        </authorList>
    </citation>
    <scope>NUCLEOTIDE SEQUENCE [LARGE SCALE GENOMIC DNA]</scope>
    <source>
        <strain evidence="5 6">DSM 7138</strain>
    </source>
</reference>
<evidence type="ECO:0000313" key="5">
    <source>
        <dbReference type="EMBL" id="PTM95455.1"/>
    </source>
</evidence>
<protein>
    <submittedName>
        <fullName evidence="5">HlyD family secretion protein</fullName>
    </submittedName>
</protein>
<dbReference type="Pfam" id="PF25881">
    <property type="entry name" value="HH_YBHG"/>
    <property type="match status" value="1"/>
</dbReference>
<dbReference type="Gene3D" id="2.40.50.100">
    <property type="match status" value="1"/>
</dbReference>
<name>A0A2T5B904_MYCDI</name>
<dbReference type="SUPFAM" id="SSF111369">
    <property type="entry name" value="HlyD-like secretion proteins"/>
    <property type="match status" value="2"/>
</dbReference>
<evidence type="ECO:0000259" key="3">
    <source>
        <dbReference type="Pfam" id="PF25881"/>
    </source>
</evidence>
<feature type="region of interest" description="Disordered" evidence="1">
    <location>
        <begin position="1"/>
        <end position="71"/>
    </location>
</feature>
<dbReference type="PANTHER" id="PTHR30438">
    <property type="entry name" value="36 KDA ANTIGEN-RELATED"/>
    <property type="match status" value="1"/>
</dbReference>
<dbReference type="Pfam" id="PF25954">
    <property type="entry name" value="Beta-barrel_RND_2"/>
    <property type="match status" value="1"/>
</dbReference>
<feature type="transmembrane region" description="Helical" evidence="2">
    <location>
        <begin position="75"/>
        <end position="97"/>
    </location>
</feature>
<comment type="caution">
    <text evidence="5">The sequence shown here is derived from an EMBL/GenBank/DDBJ whole genome shotgun (WGS) entry which is preliminary data.</text>
</comment>
<evidence type="ECO:0000256" key="1">
    <source>
        <dbReference type="SAM" id="MobiDB-lite"/>
    </source>
</evidence>
<feature type="domain" description="YbhG-like alpha-helical hairpin" evidence="3">
    <location>
        <begin position="144"/>
        <end position="270"/>
    </location>
</feature>
<dbReference type="Gene3D" id="2.40.30.170">
    <property type="match status" value="1"/>
</dbReference>
<keyword evidence="2" id="KW-0472">Membrane</keyword>
<keyword evidence="6" id="KW-1185">Reference proteome</keyword>
<evidence type="ECO:0000313" key="6">
    <source>
        <dbReference type="Proteomes" id="UP000241247"/>
    </source>
</evidence>